<dbReference type="CDD" id="cd01283">
    <property type="entry name" value="cytidine_deaminase"/>
    <property type="match status" value="1"/>
</dbReference>
<dbReference type="AlphaFoldDB" id="A0A432VVS9"/>
<accession>A0A432VVS9</accession>
<feature type="active site" description="Proton donor" evidence="12">
    <location>
        <position position="67"/>
    </location>
</feature>
<dbReference type="Gene3D" id="3.40.140.10">
    <property type="entry name" value="Cytidine Deaminase, domain 2"/>
    <property type="match status" value="1"/>
</dbReference>
<evidence type="ECO:0000256" key="5">
    <source>
        <dbReference type="ARBA" id="ARBA00018266"/>
    </source>
</evidence>
<comment type="similarity">
    <text evidence="3 15">Belongs to the cytidine and deoxycytidylate deaminase family.</text>
</comment>
<dbReference type="PROSITE" id="PS00903">
    <property type="entry name" value="CYT_DCMP_DEAMINASES_1"/>
    <property type="match status" value="1"/>
</dbReference>
<evidence type="ECO:0000259" key="16">
    <source>
        <dbReference type="PROSITE" id="PS51747"/>
    </source>
</evidence>
<dbReference type="InterPro" id="IPR016192">
    <property type="entry name" value="APOBEC/CMP_deaminase_Zn-bd"/>
</dbReference>
<evidence type="ECO:0000256" key="4">
    <source>
        <dbReference type="ARBA" id="ARBA00012783"/>
    </source>
</evidence>
<evidence type="ECO:0000313" key="18">
    <source>
        <dbReference type="Proteomes" id="UP000288212"/>
    </source>
</evidence>
<dbReference type="NCBIfam" id="TIGR01354">
    <property type="entry name" value="cyt_deam_tetra"/>
    <property type="match status" value="1"/>
</dbReference>
<evidence type="ECO:0000256" key="8">
    <source>
        <dbReference type="ARBA" id="ARBA00022833"/>
    </source>
</evidence>
<dbReference type="SUPFAM" id="SSF53927">
    <property type="entry name" value="Cytidine deaminase-like"/>
    <property type="match status" value="1"/>
</dbReference>
<feature type="binding site" evidence="14">
    <location>
        <position position="65"/>
    </location>
    <ligand>
        <name>Zn(2+)</name>
        <dbReference type="ChEBI" id="CHEBI:29105"/>
        <note>catalytic</note>
    </ligand>
</feature>
<dbReference type="PROSITE" id="PS51747">
    <property type="entry name" value="CYT_DCMP_DEAMINASES_2"/>
    <property type="match status" value="1"/>
</dbReference>
<comment type="function">
    <text evidence="2 15">This enzyme scavenges exogenous and endogenous cytidine and 2'-deoxycytidine for UMP synthesis.</text>
</comment>
<evidence type="ECO:0000256" key="14">
    <source>
        <dbReference type="PIRSR" id="PIRSR606262-3"/>
    </source>
</evidence>
<dbReference type="GO" id="GO:0055086">
    <property type="term" value="P:nucleobase-containing small molecule metabolic process"/>
    <property type="evidence" value="ECO:0007669"/>
    <property type="project" value="UniProtKB-ARBA"/>
</dbReference>
<evidence type="ECO:0000256" key="6">
    <source>
        <dbReference type="ARBA" id="ARBA00022723"/>
    </source>
</evidence>
<evidence type="ECO:0000256" key="11">
    <source>
        <dbReference type="ARBA" id="ARBA00049558"/>
    </source>
</evidence>
<feature type="domain" description="CMP/dCMP-type deaminase" evidence="16">
    <location>
        <begin position="13"/>
        <end position="140"/>
    </location>
</feature>
<comment type="catalytic activity">
    <reaction evidence="10 15">
        <text>2'-deoxycytidine + H2O + H(+) = 2'-deoxyuridine + NH4(+)</text>
        <dbReference type="Rhea" id="RHEA:13433"/>
        <dbReference type="ChEBI" id="CHEBI:15377"/>
        <dbReference type="ChEBI" id="CHEBI:15378"/>
        <dbReference type="ChEBI" id="CHEBI:15698"/>
        <dbReference type="ChEBI" id="CHEBI:16450"/>
        <dbReference type="ChEBI" id="CHEBI:28938"/>
        <dbReference type="EC" id="3.5.4.5"/>
    </reaction>
</comment>
<dbReference type="InterPro" id="IPR016193">
    <property type="entry name" value="Cytidine_deaminase-like"/>
</dbReference>
<keyword evidence="8 14" id="KW-0862">Zinc</keyword>
<name>A0A432VVS9_9GAMM</name>
<evidence type="ECO:0000256" key="7">
    <source>
        <dbReference type="ARBA" id="ARBA00022801"/>
    </source>
</evidence>
<dbReference type="FunFam" id="3.40.140.10:FF:000008">
    <property type="entry name" value="Cytidine deaminase"/>
    <property type="match status" value="1"/>
</dbReference>
<comment type="caution">
    <text evidence="17">The sequence shown here is derived from an EMBL/GenBank/DDBJ whole genome shotgun (WGS) entry which is preliminary data.</text>
</comment>
<dbReference type="PANTHER" id="PTHR11644:SF2">
    <property type="entry name" value="CYTIDINE DEAMINASE"/>
    <property type="match status" value="1"/>
</dbReference>
<dbReference type="Proteomes" id="UP000288212">
    <property type="component" value="Unassembled WGS sequence"/>
</dbReference>
<evidence type="ECO:0000256" key="3">
    <source>
        <dbReference type="ARBA" id="ARBA00006576"/>
    </source>
</evidence>
<comment type="cofactor">
    <cofactor evidence="1 14 15">
        <name>Zn(2+)</name>
        <dbReference type="ChEBI" id="CHEBI:29105"/>
    </cofactor>
</comment>
<keyword evidence="18" id="KW-1185">Reference proteome</keyword>
<dbReference type="GO" id="GO:0005829">
    <property type="term" value="C:cytosol"/>
    <property type="evidence" value="ECO:0007669"/>
    <property type="project" value="TreeGrafter"/>
</dbReference>
<evidence type="ECO:0000256" key="10">
    <source>
        <dbReference type="ARBA" id="ARBA00049252"/>
    </source>
</evidence>
<protein>
    <recommendedName>
        <fullName evidence="5 15">Cytidine deaminase</fullName>
        <ecNumber evidence="4 15">3.5.4.5</ecNumber>
    </recommendedName>
    <alternativeName>
        <fullName evidence="9 15">Cytidine aminohydrolase</fullName>
    </alternativeName>
</protein>
<evidence type="ECO:0000256" key="2">
    <source>
        <dbReference type="ARBA" id="ARBA00003949"/>
    </source>
</evidence>
<gene>
    <name evidence="17" type="primary">cdd</name>
    <name evidence="17" type="ORF">CWE06_04925</name>
</gene>
<proteinExistence type="inferred from homology"/>
<evidence type="ECO:0000256" key="15">
    <source>
        <dbReference type="RuleBase" id="RU364006"/>
    </source>
</evidence>
<dbReference type="NCBIfam" id="NF004064">
    <property type="entry name" value="PRK05578.1"/>
    <property type="match status" value="1"/>
</dbReference>
<keyword evidence="7 15" id="KW-0378">Hydrolase</keyword>
<dbReference type="Pfam" id="PF00383">
    <property type="entry name" value="dCMP_cyt_deam_1"/>
    <property type="match status" value="1"/>
</dbReference>
<dbReference type="GO" id="GO:0042802">
    <property type="term" value="F:identical protein binding"/>
    <property type="evidence" value="ECO:0007669"/>
    <property type="project" value="UniProtKB-ARBA"/>
</dbReference>
<evidence type="ECO:0000256" key="13">
    <source>
        <dbReference type="PIRSR" id="PIRSR606262-2"/>
    </source>
</evidence>
<sequence length="148" mass="15661">MPNSAPQTSERSLSEHDLVAAVKEAQKQAYAPYSNFPVGAVIRTASGQIFSGCNVENASYPEGTCAEAGAIANMVMHGGRDIAEIYVIGNGDGLVSPCGGCRQRIREFSNPNTTIHICGPEGVRKVITISELLPYSFGPEHLIPKQAG</sequence>
<dbReference type="OrthoDB" id="9795347at2"/>
<dbReference type="GO" id="GO:0008270">
    <property type="term" value="F:zinc ion binding"/>
    <property type="evidence" value="ECO:0007669"/>
    <property type="project" value="UniProtKB-UniRule"/>
</dbReference>
<comment type="catalytic activity">
    <reaction evidence="11 15">
        <text>cytidine + H2O + H(+) = uridine + NH4(+)</text>
        <dbReference type="Rhea" id="RHEA:16069"/>
        <dbReference type="ChEBI" id="CHEBI:15377"/>
        <dbReference type="ChEBI" id="CHEBI:15378"/>
        <dbReference type="ChEBI" id="CHEBI:16704"/>
        <dbReference type="ChEBI" id="CHEBI:17562"/>
        <dbReference type="ChEBI" id="CHEBI:28938"/>
        <dbReference type="EC" id="3.5.4.5"/>
    </reaction>
</comment>
<dbReference type="EMBL" id="PIPI01000002">
    <property type="protein sequence ID" value="RUO20655.1"/>
    <property type="molecule type" value="Genomic_DNA"/>
</dbReference>
<dbReference type="PANTHER" id="PTHR11644">
    <property type="entry name" value="CYTIDINE DEAMINASE"/>
    <property type="match status" value="1"/>
</dbReference>
<keyword evidence="6 14" id="KW-0479">Metal-binding</keyword>
<evidence type="ECO:0000256" key="12">
    <source>
        <dbReference type="PIRSR" id="PIRSR606262-1"/>
    </source>
</evidence>
<dbReference type="GO" id="GO:0072527">
    <property type="term" value="P:pyrimidine-containing compound metabolic process"/>
    <property type="evidence" value="ECO:0007669"/>
    <property type="project" value="UniProtKB-ARBA"/>
</dbReference>
<evidence type="ECO:0000256" key="1">
    <source>
        <dbReference type="ARBA" id="ARBA00001947"/>
    </source>
</evidence>
<dbReference type="InterPro" id="IPR006262">
    <property type="entry name" value="Cyt_deam_tetra"/>
</dbReference>
<dbReference type="EC" id="3.5.4.5" evidence="4 15"/>
<dbReference type="GO" id="GO:0004126">
    <property type="term" value="F:cytidine deaminase activity"/>
    <property type="evidence" value="ECO:0007669"/>
    <property type="project" value="UniProtKB-UniRule"/>
</dbReference>
<feature type="binding site" evidence="14">
    <location>
        <position position="101"/>
    </location>
    <ligand>
        <name>Zn(2+)</name>
        <dbReference type="ChEBI" id="CHEBI:29105"/>
        <note>catalytic</note>
    </ligand>
</feature>
<dbReference type="InterPro" id="IPR002125">
    <property type="entry name" value="CMP_dCMP_dom"/>
</dbReference>
<dbReference type="RefSeq" id="WP_126791772.1">
    <property type="nucleotide sequence ID" value="NZ_PIPI01000002.1"/>
</dbReference>
<feature type="binding site" evidence="14">
    <location>
        <position position="98"/>
    </location>
    <ligand>
        <name>Zn(2+)</name>
        <dbReference type="ChEBI" id="CHEBI:29105"/>
        <note>catalytic</note>
    </ligand>
</feature>
<organism evidence="17 18">
    <name type="scientific">Aliidiomarina haloalkalitolerans</name>
    <dbReference type="NCBI Taxonomy" id="859059"/>
    <lineage>
        <taxon>Bacteria</taxon>
        <taxon>Pseudomonadati</taxon>
        <taxon>Pseudomonadota</taxon>
        <taxon>Gammaproteobacteria</taxon>
        <taxon>Alteromonadales</taxon>
        <taxon>Idiomarinaceae</taxon>
        <taxon>Aliidiomarina</taxon>
    </lineage>
</organism>
<evidence type="ECO:0000256" key="9">
    <source>
        <dbReference type="ARBA" id="ARBA00032005"/>
    </source>
</evidence>
<feature type="binding site" evidence="13">
    <location>
        <begin position="54"/>
        <end position="60"/>
    </location>
    <ligand>
        <name>substrate</name>
    </ligand>
</feature>
<dbReference type="InterPro" id="IPR050202">
    <property type="entry name" value="Cyt/Deoxycyt_deaminase"/>
</dbReference>
<evidence type="ECO:0000313" key="17">
    <source>
        <dbReference type="EMBL" id="RUO20655.1"/>
    </source>
</evidence>
<reference evidence="17 18" key="1">
    <citation type="journal article" date="2011" name="Front. Microbiol.">
        <title>Genomic signatures of strain selection and enhancement in Bacillus atrophaeus var. globigii, a historical biowarfare simulant.</title>
        <authorList>
            <person name="Gibbons H.S."/>
            <person name="Broomall S.M."/>
            <person name="McNew L.A."/>
            <person name="Daligault H."/>
            <person name="Chapman C."/>
            <person name="Bruce D."/>
            <person name="Karavis M."/>
            <person name="Krepps M."/>
            <person name="McGregor P.A."/>
            <person name="Hong C."/>
            <person name="Park K.H."/>
            <person name="Akmal A."/>
            <person name="Feldman A."/>
            <person name="Lin J.S."/>
            <person name="Chang W.E."/>
            <person name="Higgs B.W."/>
            <person name="Demirev P."/>
            <person name="Lindquist J."/>
            <person name="Liem A."/>
            <person name="Fochler E."/>
            <person name="Read T.D."/>
            <person name="Tapia R."/>
            <person name="Johnson S."/>
            <person name="Bishop-Lilly K.A."/>
            <person name="Detter C."/>
            <person name="Han C."/>
            <person name="Sozhamannan S."/>
            <person name="Rosenzweig C.N."/>
            <person name="Skowronski E.W."/>
        </authorList>
    </citation>
    <scope>NUCLEOTIDE SEQUENCE [LARGE SCALE GENOMIC DNA]</scope>
    <source>
        <strain evidence="17 18">AK5</strain>
    </source>
</reference>